<keyword evidence="10" id="KW-0746">Sphingolipid metabolism</keyword>
<reference evidence="16" key="1">
    <citation type="submission" date="2020-11" db="EMBL/GenBank/DDBJ databases">
        <authorList>
            <consortium name="DOE Joint Genome Institute"/>
            <person name="Ahrendt S."/>
            <person name="Riley R."/>
            <person name="Andreopoulos W."/>
            <person name="Labutti K."/>
            <person name="Pangilinan J."/>
            <person name="Ruiz-Duenas F.J."/>
            <person name="Barrasa J.M."/>
            <person name="Sanchez-Garcia M."/>
            <person name="Camarero S."/>
            <person name="Miyauchi S."/>
            <person name="Serrano A."/>
            <person name="Linde D."/>
            <person name="Babiker R."/>
            <person name="Drula E."/>
            <person name="Ayuso-Fernandez I."/>
            <person name="Pacheco R."/>
            <person name="Padilla G."/>
            <person name="Ferreira P."/>
            <person name="Barriuso J."/>
            <person name="Kellner H."/>
            <person name="Castanera R."/>
            <person name="Alfaro M."/>
            <person name="Ramirez L."/>
            <person name="Pisabarro A.G."/>
            <person name="Kuo A."/>
            <person name="Tritt A."/>
            <person name="Lipzen A."/>
            <person name="He G."/>
            <person name="Yan M."/>
            <person name="Ng V."/>
            <person name="Cullen D."/>
            <person name="Martin F."/>
            <person name="Rosso M.-N."/>
            <person name="Henrissat B."/>
            <person name="Hibbett D."/>
            <person name="Martinez A.T."/>
            <person name="Grigoriev I.V."/>
        </authorList>
    </citation>
    <scope>NUCLEOTIDE SEQUENCE</scope>
    <source>
        <strain evidence="16">CBS 506.95</strain>
    </source>
</reference>
<dbReference type="Pfam" id="PF02353">
    <property type="entry name" value="CMAS"/>
    <property type="match status" value="1"/>
</dbReference>
<evidence type="ECO:0000256" key="9">
    <source>
        <dbReference type="ARBA" id="ARBA00022692"/>
    </source>
</evidence>
<evidence type="ECO:0000256" key="12">
    <source>
        <dbReference type="ARBA" id="ARBA00023098"/>
    </source>
</evidence>
<evidence type="ECO:0000256" key="1">
    <source>
        <dbReference type="ARBA" id="ARBA00004141"/>
    </source>
</evidence>
<keyword evidence="13 15" id="KW-0472">Membrane</keyword>
<evidence type="ECO:0000256" key="10">
    <source>
        <dbReference type="ARBA" id="ARBA00022919"/>
    </source>
</evidence>
<dbReference type="InterPro" id="IPR052290">
    <property type="entry name" value="Sphingo_C9-MT"/>
</dbReference>
<dbReference type="OrthoDB" id="412182at2759"/>
<dbReference type="CDD" id="cd02440">
    <property type="entry name" value="AdoMet_MTases"/>
    <property type="match status" value="1"/>
</dbReference>
<keyword evidence="7" id="KW-0808">Transferase</keyword>
<dbReference type="EMBL" id="MU157863">
    <property type="protein sequence ID" value="KAF9527207.1"/>
    <property type="molecule type" value="Genomic_DNA"/>
</dbReference>
<keyword evidence="17" id="KW-1185">Reference proteome</keyword>
<dbReference type="EC" id="2.1.1.317" evidence="14"/>
<dbReference type="GO" id="GO:0032259">
    <property type="term" value="P:methylation"/>
    <property type="evidence" value="ECO:0007669"/>
    <property type="project" value="UniProtKB-KW"/>
</dbReference>
<dbReference type="InterPro" id="IPR029063">
    <property type="entry name" value="SAM-dependent_MTases_sf"/>
</dbReference>
<gene>
    <name evidence="16" type="ORF">CPB83DRAFT_815901</name>
</gene>
<dbReference type="GO" id="GO:0008168">
    <property type="term" value="F:methyltransferase activity"/>
    <property type="evidence" value="ECO:0007669"/>
    <property type="project" value="UniProtKB-KW"/>
</dbReference>
<keyword evidence="9 15" id="KW-0812">Transmembrane</keyword>
<comment type="caution">
    <text evidence="16">The sequence shown here is derived from an EMBL/GenBank/DDBJ whole genome shotgun (WGS) entry which is preliminary data.</text>
</comment>
<dbReference type="GO" id="GO:0016020">
    <property type="term" value="C:membrane"/>
    <property type="evidence" value="ECO:0007669"/>
    <property type="project" value="UniProtKB-SubCell"/>
</dbReference>
<feature type="transmembrane region" description="Helical" evidence="15">
    <location>
        <begin position="59"/>
        <end position="78"/>
    </location>
</feature>
<comment type="pathway">
    <text evidence="3">Sphingolipid metabolism.</text>
</comment>
<comment type="pathway">
    <text evidence="2">Lipid metabolism; sphingolipid metabolism.</text>
</comment>
<evidence type="ECO:0000256" key="3">
    <source>
        <dbReference type="ARBA" id="ARBA00004991"/>
    </source>
</evidence>
<keyword evidence="12" id="KW-0443">Lipid metabolism</keyword>
<evidence type="ECO:0000256" key="8">
    <source>
        <dbReference type="ARBA" id="ARBA00022691"/>
    </source>
</evidence>
<organism evidence="16 17">
    <name type="scientific">Crepidotus variabilis</name>
    <dbReference type="NCBI Taxonomy" id="179855"/>
    <lineage>
        <taxon>Eukaryota</taxon>
        <taxon>Fungi</taxon>
        <taxon>Dikarya</taxon>
        <taxon>Basidiomycota</taxon>
        <taxon>Agaricomycotina</taxon>
        <taxon>Agaricomycetes</taxon>
        <taxon>Agaricomycetidae</taxon>
        <taxon>Agaricales</taxon>
        <taxon>Agaricineae</taxon>
        <taxon>Crepidotaceae</taxon>
        <taxon>Crepidotus</taxon>
    </lineage>
</organism>
<accession>A0A9P6JNB3</accession>
<dbReference type="AlphaFoldDB" id="A0A9P6JNB3"/>
<evidence type="ECO:0000256" key="11">
    <source>
        <dbReference type="ARBA" id="ARBA00022989"/>
    </source>
</evidence>
<evidence type="ECO:0000313" key="17">
    <source>
        <dbReference type="Proteomes" id="UP000807306"/>
    </source>
</evidence>
<keyword evidence="6" id="KW-0489">Methyltransferase</keyword>
<evidence type="ECO:0000256" key="15">
    <source>
        <dbReference type="SAM" id="Phobius"/>
    </source>
</evidence>
<evidence type="ECO:0000256" key="14">
    <source>
        <dbReference type="ARBA" id="ARBA00039020"/>
    </source>
</evidence>
<name>A0A9P6JNB3_9AGAR</name>
<evidence type="ECO:0000256" key="6">
    <source>
        <dbReference type="ARBA" id="ARBA00022603"/>
    </source>
</evidence>
<evidence type="ECO:0000313" key="16">
    <source>
        <dbReference type="EMBL" id="KAF9527207.1"/>
    </source>
</evidence>
<evidence type="ECO:0000256" key="13">
    <source>
        <dbReference type="ARBA" id="ARBA00023136"/>
    </source>
</evidence>
<feature type="transmembrane region" description="Helical" evidence="15">
    <location>
        <begin position="32"/>
        <end position="52"/>
    </location>
</feature>
<dbReference type="Gene3D" id="3.40.50.150">
    <property type="entry name" value="Vaccinia Virus protein VP39"/>
    <property type="match status" value="1"/>
</dbReference>
<keyword evidence="5" id="KW-0444">Lipid biosynthesis</keyword>
<evidence type="ECO:0000256" key="7">
    <source>
        <dbReference type="ARBA" id="ARBA00022679"/>
    </source>
</evidence>
<dbReference type="SUPFAM" id="SSF53335">
    <property type="entry name" value="S-adenosyl-L-methionine-dependent methyltransferases"/>
    <property type="match status" value="1"/>
</dbReference>
<comment type="similarity">
    <text evidence="4">Belongs to the CFA/CMAS family.</text>
</comment>
<dbReference type="PANTHER" id="PTHR45197:SF1">
    <property type="entry name" value="SPHINGOLIPID C9-METHYLTRANSFERASE A-RELATED"/>
    <property type="match status" value="1"/>
</dbReference>
<dbReference type="Proteomes" id="UP000807306">
    <property type="component" value="Unassembled WGS sequence"/>
</dbReference>
<keyword evidence="8" id="KW-0949">S-adenosyl-L-methionine</keyword>
<sequence length="500" mass="56831">MSSSSVRVTNYPAIKNAPLVGLAEGNGTFNNLHFAGLILVVPYIIKTFLPVVKYGGFKTYLFMLVIVGPVTAVGYWTLMSIYGGRRNEKVVLPGKDIEEYITIKDPELKKVYKGKEKIPMQVFHDAYFEGKIDFNGDVLDIMEQRHDWAKMSFTFELFKYVFTVLIPEVISHSQSQDEEQVRGHYDRGDDFYSWFLGPRMIYTSGVVLNPDVEESLEQLQDNKLAVVCNKLNLQPTDKLLDIGCGWGTLAAYAAKNYDCDATGVTLSKNQAKFGTERIANNGIAADKARILCCDYREIPTGTKYDKIVSLEMAEHVGIRRYSQFLSEVYDLLEDDGTFVFQVAGIRPSWQYEDLIWGLFMNKYVFPGADASCSLGWVVNKLEGAGFEVKNIDVLGVHYSATIYQWYKNWVANKEKVLAKYGDWWYRVWVFFLAYSVITSRQGGASVFQLTLHKNLNAYHRIAGVKNHASIHVKLDKEPIAIQQIVFDMAQVGRRIDKIKI</sequence>
<evidence type="ECO:0000256" key="2">
    <source>
        <dbReference type="ARBA" id="ARBA00004760"/>
    </source>
</evidence>
<evidence type="ECO:0000256" key="4">
    <source>
        <dbReference type="ARBA" id="ARBA00010815"/>
    </source>
</evidence>
<comment type="subcellular location">
    <subcellularLocation>
        <location evidence="1">Membrane</location>
        <topology evidence="1">Multi-pass membrane protein</topology>
    </subcellularLocation>
</comment>
<dbReference type="PANTHER" id="PTHR45197">
    <property type="entry name" value="SYNTHASE, PUTATIVE (AFU_ORTHOLOGUE AFUA_7G04190)-RELATED"/>
    <property type="match status" value="1"/>
</dbReference>
<proteinExistence type="inferred from homology"/>
<dbReference type="GO" id="GO:0006665">
    <property type="term" value="P:sphingolipid metabolic process"/>
    <property type="evidence" value="ECO:0007669"/>
    <property type="project" value="UniProtKB-KW"/>
</dbReference>
<evidence type="ECO:0000256" key="5">
    <source>
        <dbReference type="ARBA" id="ARBA00022516"/>
    </source>
</evidence>
<keyword evidence="11 15" id="KW-1133">Transmembrane helix</keyword>
<protein>
    <recommendedName>
        <fullName evidence="14">sphingolipid C(9)-methyltransferase</fullName>
        <ecNumber evidence="14">2.1.1.317</ecNumber>
    </recommendedName>
</protein>